<dbReference type="GO" id="GO:0006887">
    <property type="term" value="P:exocytosis"/>
    <property type="evidence" value="ECO:0007669"/>
    <property type="project" value="TreeGrafter"/>
</dbReference>
<keyword evidence="5" id="KW-1185">Reference proteome</keyword>
<comment type="similarity">
    <text evidence="1">Belongs to the CCDC53 family.</text>
</comment>
<feature type="compositionally biased region" description="Low complexity" evidence="3">
    <location>
        <begin position="1908"/>
        <end position="1922"/>
    </location>
</feature>
<feature type="compositionally biased region" description="Basic residues" evidence="3">
    <location>
        <begin position="468"/>
        <end position="477"/>
    </location>
</feature>
<dbReference type="Pfam" id="PF10152">
    <property type="entry name" value="CCDC53"/>
    <property type="match status" value="2"/>
</dbReference>
<dbReference type="Proteomes" id="UP000000759">
    <property type="component" value="Chromosome 4"/>
</dbReference>
<feature type="compositionally biased region" description="Gly residues" evidence="3">
    <location>
        <begin position="1887"/>
        <end position="1897"/>
    </location>
</feature>
<gene>
    <name evidence="4" type="ORF">PHATRDRAFT_44467</name>
</gene>
<protein>
    <submittedName>
        <fullName evidence="4">Uncharacterized protein</fullName>
    </submittedName>
</protein>
<feature type="compositionally biased region" description="Basic and acidic residues" evidence="3">
    <location>
        <begin position="1772"/>
        <end position="1788"/>
    </location>
</feature>
<feature type="compositionally biased region" description="Polar residues" evidence="3">
    <location>
        <begin position="20"/>
        <end position="42"/>
    </location>
</feature>
<name>B7FU77_PHATC</name>
<dbReference type="HOGENOM" id="CLU_225275_0_0_1"/>
<dbReference type="eggNOG" id="ENOG502QS8Z">
    <property type="taxonomic scope" value="Eukaryota"/>
</dbReference>
<dbReference type="KEGG" id="pti:PHATRDRAFT_44467"/>
<dbReference type="STRING" id="556484.B7FU77"/>
<organism evidence="4 5">
    <name type="scientific">Phaeodactylum tricornutum (strain CCAP 1055/1)</name>
    <dbReference type="NCBI Taxonomy" id="556484"/>
    <lineage>
        <taxon>Eukaryota</taxon>
        <taxon>Sar</taxon>
        <taxon>Stramenopiles</taxon>
        <taxon>Ochrophyta</taxon>
        <taxon>Bacillariophyta</taxon>
        <taxon>Bacillariophyceae</taxon>
        <taxon>Bacillariophycidae</taxon>
        <taxon>Naviculales</taxon>
        <taxon>Phaeodactylaceae</taxon>
        <taxon>Phaeodactylum</taxon>
    </lineage>
</organism>
<dbReference type="InParanoid" id="B7FU77"/>
<accession>B7FU77</accession>
<feature type="region of interest" description="Disordered" evidence="3">
    <location>
        <begin position="1887"/>
        <end position="1922"/>
    </location>
</feature>
<evidence type="ECO:0000256" key="3">
    <source>
        <dbReference type="SAM" id="MobiDB-lite"/>
    </source>
</evidence>
<dbReference type="InterPro" id="IPR019309">
    <property type="entry name" value="WASHC3"/>
</dbReference>
<dbReference type="RefSeq" id="XP_002178271.1">
    <property type="nucleotide sequence ID" value="XM_002178235.1"/>
</dbReference>
<feature type="region of interest" description="Disordered" evidence="3">
    <location>
        <begin position="211"/>
        <end position="249"/>
    </location>
</feature>
<dbReference type="OrthoDB" id="43313at2759"/>
<feature type="compositionally biased region" description="Polar residues" evidence="3">
    <location>
        <begin position="1121"/>
        <end position="1138"/>
    </location>
</feature>
<dbReference type="GeneID" id="7197752"/>
<feature type="region of interest" description="Disordered" evidence="3">
    <location>
        <begin position="1772"/>
        <end position="1808"/>
    </location>
</feature>
<feature type="coiled-coil region" evidence="2">
    <location>
        <begin position="1342"/>
        <end position="1386"/>
    </location>
</feature>
<dbReference type="GO" id="GO:0071203">
    <property type="term" value="C:WASH complex"/>
    <property type="evidence" value="ECO:0007669"/>
    <property type="project" value="InterPro"/>
</dbReference>
<proteinExistence type="inferred from homology"/>
<feature type="compositionally biased region" description="Low complexity" evidence="3">
    <location>
        <begin position="478"/>
        <end position="492"/>
    </location>
</feature>
<dbReference type="PANTHER" id="PTHR13015:SF0">
    <property type="entry name" value="WASH COMPLEX SUBUNIT 3"/>
    <property type="match status" value="1"/>
</dbReference>
<dbReference type="GO" id="GO:0030041">
    <property type="term" value="P:actin filament polymerization"/>
    <property type="evidence" value="ECO:0007669"/>
    <property type="project" value="TreeGrafter"/>
</dbReference>
<dbReference type="PANTHER" id="PTHR13015">
    <property type="entry name" value="PROTEIN AD-016-RELATED"/>
    <property type="match status" value="1"/>
</dbReference>
<feature type="region of interest" description="Disordered" evidence="3">
    <location>
        <begin position="1121"/>
        <end position="1143"/>
    </location>
</feature>
<reference evidence="5" key="2">
    <citation type="submission" date="2008-08" db="EMBL/GenBank/DDBJ databases">
        <authorList>
            <consortium name="Diatom Consortium"/>
            <person name="Grigoriev I."/>
            <person name="Grimwood J."/>
            <person name="Kuo A."/>
            <person name="Otillar R.P."/>
            <person name="Salamov A."/>
            <person name="Detter J.C."/>
            <person name="Lindquist E."/>
            <person name="Shapiro H."/>
            <person name="Lucas S."/>
            <person name="Glavina del Rio T."/>
            <person name="Pitluck S."/>
            <person name="Rokhsar D."/>
            <person name="Bowler C."/>
        </authorList>
    </citation>
    <scope>GENOME REANNOTATION</scope>
    <source>
        <strain evidence="5">CCAP 1055/1</strain>
    </source>
</reference>
<evidence type="ECO:0000256" key="2">
    <source>
        <dbReference type="SAM" id="Coils"/>
    </source>
</evidence>
<evidence type="ECO:0000256" key="1">
    <source>
        <dbReference type="ARBA" id="ARBA00006290"/>
    </source>
</evidence>
<evidence type="ECO:0000313" key="5">
    <source>
        <dbReference type="Proteomes" id="UP000000759"/>
    </source>
</evidence>
<feature type="region of interest" description="Disordered" evidence="3">
    <location>
        <begin position="1"/>
        <end position="61"/>
    </location>
</feature>
<evidence type="ECO:0000313" key="4">
    <source>
        <dbReference type="EMBL" id="EEC49936.1"/>
    </source>
</evidence>
<feature type="compositionally biased region" description="Polar residues" evidence="3">
    <location>
        <begin position="237"/>
        <end position="249"/>
    </location>
</feature>
<dbReference type="PaxDb" id="2850-Phatr44467"/>
<keyword evidence="2" id="KW-0175">Coiled coil</keyword>
<reference evidence="4 5" key="1">
    <citation type="journal article" date="2008" name="Nature">
        <title>The Phaeodactylum genome reveals the evolutionary history of diatom genomes.</title>
        <authorList>
            <person name="Bowler C."/>
            <person name="Allen A.E."/>
            <person name="Badger J.H."/>
            <person name="Grimwood J."/>
            <person name="Jabbari K."/>
            <person name="Kuo A."/>
            <person name="Maheswari U."/>
            <person name="Martens C."/>
            <person name="Maumus F."/>
            <person name="Otillar R.P."/>
            <person name="Rayko E."/>
            <person name="Salamov A."/>
            <person name="Vandepoele K."/>
            <person name="Beszteri B."/>
            <person name="Gruber A."/>
            <person name="Heijde M."/>
            <person name="Katinka M."/>
            <person name="Mock T."/>
            <person name="Valentin K."/>
            <person name="Verret F."/>
            <person name="Berges J.A."/>
            <person name="Brownlee C."/>
            <person name="Cadoret J.P."/>
            <person name="Chiovitti A."/>
            <person name="Choi C.J."/>
            <person name="Coesel S."/>
            <person name="De Martino A."/>
            <person name="Detter J.C."/>
            <person name="Durkin C."/>
            <person name="Falciatore A."/>
            <person name="Fournet J."/>
            <person name="Haruta M."/>
            <person name="Huysman M.J."/>
            <person name="Jenkins B.D."/>
            <person name="Jiroutova K."/>
            <person name="Jorgensen R.E."/>
            <person name="Joubert Y."/>
            <person name="Kaplan A."/>
            <person name="Kroger N."/>
            <person name="Kroth P.G."/>
            <person name="La Roche J."/>
            <person name="Lindquist E."/>
            <person name="Lommer M."/>
            <person name="Martin-Jezequel V."/>
            <person name="Lopez P.J."/>
            <person name="Lucas S."/>
            <person name="Mangogna M."/>
            <person name="McGinnis K."/>
            <person name="Medlin L.K."/>
            <person name="Montsant A."/>
            <person name="Oudot-Le Secq M.P."/>
            <person name="Napoli C."/>
            <person name="Obornik M."/>
            <person name="Parker M.S."/>
            <person name="Petit J.L."/>
            <person name="Porcel B.M."/>
            <person name="Poulsen N."/>
            <person name="Robison M."/>
            <person name="Rychlewski L."/>
            <person name="Rynearson T.A."/>
            <person name="Schmutz J."/>
            <person name="Shapiro H."/>
            <person name="Siaut M."/>
            <person name="Stanley M."/>
            <person name="Sussman M.R."/>
            <person name="Taylor A.R."/>
            <person name="Vardi A."/>
            <person name="von Dassow P."/>
            <person name="Vyverman W."/>
            <person name="Willis A."/>
            <person name="Wyrwicz L.S."/>
            <person name="Rokhsar D.S."/>
            <person name="Weissenbach J."/>
            <person name="Armbrust E.V."/>
            <person name="Green B.R."/>
            <person name="Van de Peer Y."/>
            <person name="Grigoriev I.V."/>
        </authorList>
    </citation>
    <scope>NUCLEOTIDE SEQUENCE [LARGE SCALE GENOMIC DNA]</scope>
    <source>
        <strain evidence="4 5">CCAP 1055/1</strain>
    </source>
</reference>
<dbReference type="EMBL" id="CM000607">
    <property type="protein sequence ID" value="EEC49936.1"/>
    <property type="molecule type" value="Genomic_DNA"/>
</dbReference>
<sequence>MTNASGESPGGMGANGRALQRSSSATSLENVVASTKSTNGLTSFLEAAPKTKMSRGSATVGAGSDEGEIIIRADGKKVRKIRKSVTRVKTTDDNYASQKGLGSFLDQGSASKAFAHGSATVSGVPTIRKAKSADEGEIYTREDGKRVRRIAKKPSEASSNKSLSGFLNILTGSSKSKRSGSNTVAGDQVTKKAEMGEIIIRADGTKVRRIKKIKKSDEGGRSSNPELKSFLSKDSSDTNGLQSLSGSATVTGVSTAKVSELALAGDVDTNERGKNVQNVKTTPSTSLATNRLDGFLHRGFQNKTNASGSATVAGDTPTKSSTFMDGEIYINKDGKKVRRIKRIKSSSSTDGVDNHKVLSLSGLLDTDSATKPRPLGPATVSGERNVVDQGEIVIRADGKKVRRVKRTTSSESIEADSAKKNLSKFLEISGDRASTQSAQSGSATVTGVPVNASFATSVGDVYINEHGKKVRRVKKKPASSASSGLSGFLDDSVGASRKKPSGSATVAGDNPTKAKSYAEGEIYINKDGKKVRRVKRSPGGAATDDILTVVQQTNSLSGFLNENEVGTYSKLRGSATVAGERVVKSTIDGDVIIRDGKKILRRKKNGYVASAKSEDTDVYRRADGKLVRRVKKSGTHKLSGDLAGFLGSEEQKIAETQDSSATVVDSGIKPDFSRLLQSKRIEKEGYGSDTPAANEDVILSKSSVSIVRPSLEQPSNRSKCELSTTVDLSEAEELIASPYRKMLEIDLPESAVERKLIQDGVDNRICVTVLGRELSTSTQKCNSDRDLPNGSAADLGLHSAEHGIDDRLLKLEKTTKPDQAVEGVDINDLSEFCGEQSTFTVSPVVSGKPSHLSDSTLGVTHPFEVLEEASTTKPVATTSAVEFSLPNEEEFIAARFRKMILMGLPEAAVRQKMEMESIDPKKILHVLYQGDSASSSSIEACTRLHTEPLHTSSSQLPRLTDEEREVMMKYRKMVEAGLPEAAVSQKLLNDGADPKLIAYLAGEEKPACATPTKATDACVHVPNAAVSTFPFLPRLAPEERELVHKYKKMLSMGLPEDAVIHKLMQDGVDPKLVAYLNGEENPELTSTAVAVDDVPNGEIEASDTKTMENATYVVLETKPQGLTSSSEKNSTLGVSLTTGGPDEKFTVKMDDSTQNLSSEEAEMKHMTLDELAMISGQSRNELEAVIAQKRTQNSIPPRFVLQSVDMEQPESVYEVAVPLIKRPAGAAKTGQAQSDKGAPVGDGQEVVDSDLAKAARAVSALGDLDMKSLLEKLQTGDVGDLIAKLKEAERWKKKVEKQLAQAGVAIAEDIEYGEAKNKVEEIAKRMNEIGGSDVQVADKEEQNRLREEYFKLEQDMERYNTALMVSEEYQAEQERLEREWEESNLTANLEALKKVRRHMPVMIRNMSEAELTNTPTPNGKFLPNAIAKKFKRTNILQCLRLNPDDIERMHPATVEGFRVTGLTLTERRALYLHLKTIGPKWEKNKAEKMTERKWTWFKMMKNNFKENLAPYQRHVDQYGPPGSHPYATRENPDTGCPLIGKQCPLKADKVIDYDGDYGFTEEDEYEHSDVRKADTDDPGAKAMQEALELAREKKANERAELLKKHYKGKLLQVSKANGSCEAMDESMDKMENHTIRWIEFILDKGENIIEADHAKELANFTEALNEHKLAFLDFAQRSGMQMSGKRKAGGDSPDIRSFIECGLSEEVIECSRELFSFIKDRMKEIKARDTRIEKTVELLENVLTELHERNLATLESLQVKRPERSRKLRINSELKKEAQEKMKPKEEEIPPDEPVLSAGPSSITSGGGRGGLLDALSGRGRGDGGRGNLLGAISGRGRGRGGRGDLLGAISGRGRGGGGRGDLLGAISGRGRGGGGRGDLLGAISGRGRGGGGGRGGLLAAIQSKTEGGPPSADGGRGGLLSAIQGRGGGGGRGGLLAAIAARGGGDD</sequence>
<feature type="region of interest" description="Disordered" evidence="3">
    <location>
        <begin position="468"/>
        <end position="512"/>
    </location>
</feature>